<keyword evidence="6" id="KW-1185">Reference proteome</keyword>
<evidence type="ECO:0000256" key="3">
    <source>
        <dbReference type="ARBA" id="ARBA00023295"/>
    </source>
</evidence>
<evidence type="ECO:0000313" key="6">
    <source>
        <dbReference type="Proteomes" id="UP000724874"/>
    </source>
</evidence>
<evidence type="ECO:0000256" key="2">
    <source>
        <dbReference type="ARBA" id="ARBA00022801"/>
    </source>
</evidence>
<dbReference type="OrthoDB" id="65569at2759"/>
<gene>
    <name evidence="5" type="ORF">CPB84DRAFT_1813331</name>
</gene>
<dbReference type="Gene3D" id="3.20.20.80">
    <property type="entry name" value="Glycosidases"/>
    <property type="match status" value="1"/>
</dbReference>
<proteinExistence type="inferred from homology"/>
<dbReference type="AlphaFoldDB" id="A0A9P5TRG9"/>
<organism evidence="5 6">
    <name type="scientific">Gymnopilus junonius</name>
    <name type="common">Spectacular rustgill mushroom</name>
    <name type="synonym">Gymnopilus spectabilis subsp. junonius</name>
    <dbReference type="NCBI Taxonomy" id="109634"/>
    <lineage>
        <taxon>Eukaryota</taxon>
        <taxon>Fungi</taxon>
        <taxon>Dikarya</taxon>
        <taxon>Basidiomycota</taxon>
        <taxon>Agaricomycotina</taxon>
        <taxon>Agaricomycetes</taxon>
        <taxon>Agaricomycetidae</taxon>
        <taxon>Agaricales</taxon>
        <taxon>Agaricineae</taxon>
        <taxon>Hymenogastraceae</taxon>
        <taxon>Gymnopilus</taxon>
    </lineage>
</organism>
<dbReference type="PANTHER" id="PTHR10353">
    <property type="entry name" value="GLYCOSYL HYDROLASE"/>
    <property type="match status" value="1"/>
</dbReference>
<dbReference type="GO" id="GO:0008422">
    <property type="term" value="F:beta-glucosidase activity"/>
    <property type="evidence" value="ECO:0007669"/>
    <property type="project" value="TreeGrafter"/>
</dbReference>
<dbReference type="SUPFAM" id="SSF51445">
    <property type="entry name" value="(Trans)glycosidases"/>
    <property type="match status" value="1"/>
</dbReference>
<comment type="similarity">
    <text evidence="1 4">Belongs to the glycosyl hydrolase 1 family.</text>
</comment>
<dbReference type="EMBL" id="JADNYJ010000011">
    <property type="protein sequence ID" value="KAF8908633.1"/>
    <property type="molecule type" value="Genomic_DNA"/>
</dbReference>
<keyword evidence="3" id="KW-0326">Glycosidase</keyword>
<name>A0A9P5TRG9_GYMJU</name>
<dbReference type="FunFam" id="3.20.20.80:FF:000041">
    <property type="entry name" value="Beta-glucosidase 7"/>
    <property type="match status" value="1"/>
</dbReference>
<sequence length="464" mass="52786">MTATFQLPSDFLHGYATAAYQIEGSPTALGRTPSIWDTFTHLDPNSGRKPVKDGSSGDNATESFKKWKEDIALLKQFGAKAYRFSLSWLGPVNEAGVKHYRQFIEELIKADIIPFVTLYHWDLPQALHDRYGGWLNRKVVDDFVHYAEVCFNAFGDLVKHWLTLNEPWCISGLGYGTGRHAPGRSSNREISPEGDTSTEPYIVAHNLILSHAYAVKYFRENISPVYGGLIGITLDSGGYLPYDDKPESIQAAQRAYDCRLGWFADPIYRGHYPPSMKQMLGQRLPDFSMEDIFVVKGSSDFFGLNTYTTNLVQDGGSDELSGKTKSTFIKPDGTPLGRQAHVPWLQTYPQGFRALLNYIWKCHENGFAAKSDLFLPIPDVVHDVDRVEYFQGYTEAMLQAIYLDNIKINSYFAWSLLDNFEWADGYTTRFGVTYVDYETQRRYPKDSAHFLKEWFSKHVEGSHI</sequence>
<evidence type="ECO:0000256" key="4">
    <source>
        <dbReference type="RuleBase" id="RU003690"/>
    </source>
</evidence>
<comment type="caution">
    <text evidence="5">The sequence shown here is derived from an EMBL/GenBank/DDBJ whole genome shotgun (WGS) entry which is preliminary data.</text>
</comment>
<dbReference type="Pfam" id="PF00232">
    <property type="entry name" value="Glyco_hydro_1"/>
    <property type="match status" value="1"/>
</dbReference>
<dbReference type="PANTHER" id="PTHR10353:SF36">
    <property type="entry name" value="LP05116P"/>
    <property type="match status" value="1"/>
</dbReference>
<keyword evidence="2" id="KW-0378">Hydrolase</keyword>
<reference evidence="5" key="1">
    <citation type="submission" date="2020-11" db="EMBL/GenBank/DDBJ databases">
        <authorList>
            <consortium name="DOE Joint Genome Institute"/>
            <person name="Ahrendt S."/>
            <person name="Riley R."/>
            <person name="Andreopoulos W."/>
            <person name="LaButti K."/>
            <person name="Pangilinan J."/>
            <person name="Ruiz-duenas F.J."/>
            <person name="Barrasa J.M."/>
            <person name="Sanchez-Garcia M."/>
            <person name="Camarero S."/>
            <person name="Miyauchi S."/>
            <person name="Serrano A."/>
            <person name="Linde D."/>
            <person name="Babiker R."/>
            <person name="Drula E."/>
            <person name="Ayuso-Fernandez I."/>
            <person name="Pacheco R."/>
            <person name="Padilla G."/>
            <person name="Ferreira P."/>
            <person name="Barriuso J."/>
            <person name="Kellner H."/>
            <person name="Castanera R."/>
            <person name="Alfaro M."/>
            <person name="Ramirez L."/>
            <person name="Pisabarro A.G."/>
            <person name="Kuo A."/>
            <person name="Tritt A."/>
            <person name="Lipzen A."/>
            <person name="He G."/>
            <person name="Yan M."/>
            <person name="Ng V."/>
            <person name="Cullen D."/>
            <person name="Martin F."/>
            <person name="Rosso M.-N."/>
            <person name="Henrissat B."/>
            <person name="Hibbett D."/>
            <person name="Martinez A.T."/>
            <person name="Grigoriev I.V."/>
        </authorList>
    </citation>
    <scope>NUCLEOTIDE SEQUENCE</scope>
    <source>
        <strain evidence="5">AH 44721</strain>
    </source>
</reference>
<dbReference type="InterPro" id="IPR017853">
    <property type="entry name" value="GH"/>
</dbReference>
<dbReference type="PRINTS" id="PR00131">
    <property type="entry name" value="GLHYDRLASE1"/>
</dbReference>
<dbReference type="InterPro" id="IPR001360">
    <property type="entry name" value="Glyco_hydro_1"/>
</dbReference>
<dbReference type="Proteomes" id="UP000724874">
    <property type="component" value="Unassembled WGS sequence"/>
</dbReference>
<evidence type="ECO:0000256" key="1">
    <source>
        <dbReference type="ARBA" id="ARBA00010838"/>
    </source>
</evidence>
<protein>
    <submittedName>
        <fullName evidence="5">Beta-glucosidase 1A</fullName>
    </submittedName>
</protein>
<accession>A0A9P5TRG9</accession>
<evidence type="ECO:0000313" key="5">
    <source>
        <dbReference type="EMBL" id="KAF8908633.1"/>
    </source>
</evidence>
<dbReference type="GO" id="GO:0005975">
    <property type="term" value="P:carbohydrate metabolic process"/>
    <property type="evidence" value="ECO:0007669"/>
    <property type="project" value="InterPro"/>
</dbReference>